<feature type="region of interest" description="Disordered" evidence="2">
    <location>
        <begin position="786"/>
        <end position="842"/>
    </location>
</feature>
<organism evidence="4 5">
    <name type="scientific">Nocardia huaxiensis</name>
    <dbReference type="NCBI Taxonomy" id="2755382"/>
    <lineage>
        <taxon>Bacteria</taxon>
        <taxon>Bacillati</taxon>
        <taxon>Actinomycetota</taxon>
        <taxon>Actinomycetes</taxon>
        <taxon>Mycobacteriales</taxon>
        <taxon>Nocardiaceae</taxon>
        <taxon>Nocardia</taxon>
    </lineage>
</organism>
<dbReference type="InterPro" id="IPR043504">
    <property type="entry name" value="Peptidase_S1_PA_chymotrypsin"/>
</dbReference>
<keyword evidence="1" id="KW-0853">WD repeat</keyword>
<evidence type="ECO:0000313" key="5">
    <source>
        <dbReference type="Proteomes" id="UP000515512"/>
    </source>
</evidence>
<dbReference type="InterPro" id="IPR027417">
    <property type="entry name" value="P-loop_NTPase"/>
</dbReference>
<dbReference type="Gene3D" id="2.40.10.10">
    <property type="entry name" value="Trypsin-like serine proteases"/>
    <property type="match status" value="1"/>
</dbReference>
<dbReference type="SUPFAM" id="SSF52540">
    <property type="entry name" value="P-loop containing nucleoside triphosphate hydrolases"/>
    <property type="match status" value="1"/>
</dbReference>
<protein>
    <submittedName>
        <fullName evidence="4">Serine protease</fullName>
    </submittedName>
</protein>
<reference evidence="4 5" key="1">
    <citation type="submission" date="2020-07" db="EMBL/GenBank/DDBJ databases">
        <authorList>
            <person name="Zhuang K."/>
            <person name="Ran Y."/>
        </authorList>
    </citation>
    <scope>NUCLEOTIDE SEQUENCE [LARGE SCALE GENOMIC DNA]</scope>
    <source>
        <strain evidence="4 5">WCH-YHL-001</strain>
    </source>
</reference>
<feature type="compositionally biased region" description="Low complexity" evidence="2">
    <location>
        <begin position="799"/>
        <end position="842"/>
    </location>
</feature>
<dbReference type="InterPro" id="IPR009003">
    <property type="entry name" value="Peptidase_S1_PA"/>
</dbReference>
<dbReference type="GO" id="GO:0008233">
    <property type="term" value="F:peptidase activity"/>
    <property type="evidence" value="ECO:0007669"/>
    <property type="project" value="UniProtKB-KW"/>
</dbReference>
<dbReference type="Gene3D" id="2.130.10.10">
    <property type="entry name" value="YVTN repeat-like/Quinoprotein amine dehydrogenase"/>
    <property type="match status" value="1"/>
</dbReference>
<dbReference type="InterPro" id="IPR049052">
    <property type="entry name" value="nSTAND1"/>
</dbReference>
<feature type="region of interest" description="Disordered" evidence="2">
    <location>
        <begin position="442"/>
        <end position="470"/>
    </location>
</feature>
<dbReference type="Pfam" id="PF20703">
    <property type="entry name" value="nSTAND1"/>
    <property type="match status" value="2"/>
</dbReference>
<dbReference type="InterPro" id="IPR015943">
    <property type="entry name" value="WD40/YVTN_repeat-like_dom_sf"/>
</dbReference>
<dbReference type="SUPFAM" id="SSF82171">
    <property type="entry name" value="DPP6 N-terminal domain-like"/>
    <property type="match status" value="1"/>
</dbReference>
<accession>A0A7D6VGN5</accession>
<dbReference type="SUPFAM" id="SSF50494">
    <property type="entry name" value="Trypsin-like serine proteases"/>
    <property type="match status" value="1"/>
</dbReference>
<keyword evidence="4" id="KW-0378">Hydrolase</keyword>
<evidence type="ECO:0000313" key="4">
    <source>
        <dbReference type="EMBL" id="QLY32275.1"/>
    </source>
</evidence>
<dbReference type="RefSeq" id="WP_181583446.1">
    <property type="nucleotide sequence ID" value="NZ_CP059399.1"/>
</dbReference>
<gene>
    <name evidence="4" type="ORF">H0264_08430</name>
</gene>
<sequence length="1418" mass="150832">MSGVFPGAGRLGAAVARVLDQAGSPVGAGFVIGAGRLATCAHVVEEAAGEGGVGVEVTVDFPLVDGAPRVVARVHRWEPVRADGRGDIALLAIEGEAVGGMSSPPLWRADRPWGREFRAIGFPSELADGVWVWGEFRAAQGSGWLQLHGASGGQPITGGFSGSPVWDAGSAAVVGMAVAADRRRLTRTAFMIPVNVVLGTEPGLLPNPYRGLEPFGENDSRLFYGRGADIERVLEALRERPVAAVVGRSGIGKSSLVMAGVAARSRADGVRVEYLSAESNWVVPEVPPGEKALLVADQFEELVATAPEAARERLRALLSRAVDPAVRVLLTLRWDVMEALADDDLAAVLDQATVTLSPMGRDQLRQAIRGPAAHAPGVDLDDDLVERLIDDTVGEPGGLPLLESVLTELWEQRTGGRLSLADYERVGRAAGSIARRAERVYGLFPTGPGGPAPGAEPGSPDVDPAPSAEPDQRAVRRLLTMLAAPRGDGFVRVPVSMRDVPELRAVAGLLARERLVVTGRGADDADVVELAHQSLIDNWPRLREWLEHDRDFLAWQRRTERERRSWVAQGADDGGLLRGSALSAAEEWVARRPEDIPNPLRRYIFAGTRVRRREVRRWRVVTAVLTVVSLVAAGTAVFAYRTGAQREAALRSLAGAALAEQSLQLAESQPSQALQLAQAAARLAPDDPKVESALLVQQLRLASATAVRSGLGKDIRLVATDETGSTVVTGDSDGTVTVWPGLLDGGADSWRLPLRNAVSLTMSGNGTKLATVNSLGGVEVWDLTTRTGPHRVRPDTEVAPANSAGSSPAAGSPPSSNSPPSSGAAPSTGANSGAGQGASAAGEVAQLPPTAVNARFSADGTRLVVSQDLRRSPLPADSAKRVLSDVGDADLVETFDTAADPPARIGGFGTTSRADMLPLQVDSGSSETWFHAVDDRGEQRYERRSVNGAVVTPPSGDEARGTVVGCGDNLIGTVLVRESNEQKTFGVGAGCLDVPGGAVVDRDETGRYLVVSYVPEGTLFQLIHLVDTVTQQRYKVQARYQSTGRPSFIVRPGPDGPVLFVVGADDLTRHAPAAAMATVTEFGATPTTMVWSDNGRWVAEFHASAARLEVREVLPRVLPARTRTVGWAAQARRVSMAVTADDKYLVVGLDSHELHFYSLPDLHPAGVVRLPVPAEYQGTQARVVPTAVVATRDDEVAVLHAGYVTRWHARDASAIGAPQQVWRDAAELQAVAEVGFAIGNGTEPGDLLIFTRRAITVWDSVTGRRIRVMTSSATGWIEALFKTVDVPIAYVWTERKRIERWNTGTGRVETVAIAVPWAPYLELLPNGLVVAGWDNGKVQIMDGDYGILVNAKTPASQARAWVNHVGTTFYLITDNGLLTLDLNREHILDRLCAISARDFTDAERALLPPGANDTPPCP</sequence>
<evidence type="ECO:0000256" key="2">
    <source>
        <dbReference type="SAM" id="MobiDB-lite"/>
    </source>
</evidence>
<feature type="domain" description="Novel STAND NTPase 1" evidence="3">
    <location>
        <begin position="208"/>
        <end position="288"/>
    </location>
</feature>
<dbReference type="GO" id="GO:0006508">
    <property type="term" value="P:proteolysis"/>
    <property type="evidence" value="ECO:0007669"/>
    <property type="project" value="UniProtKB-KW"/>
</dbReference>
<dbReference type="Pfam" id="PF13365">
    <property type="entry name" value="Trypsin_2"/>
    <property type="match status" value="1"/>
</dbReference>
<dbReference type="KEGG" id="nhu:H0264_08430"/>
<evidence type="ECO:0000256" key="1">
    <source>
        <dbReference type="PROSITE-ProRule" id="PRU00221"/>
    </source>
</evidence>
<dbReference type="Proteomes" id="UP000515512">
    <property type="component" value="Chromosome"/>
</dbReference>
<name>A0A7D6VGN5_9NOCA</name>
<keyword evidence="5" id="KW-1185">Reference proteome</keyword>
<dbReference type="PROSITE" id="PS50082">
    <property type="entry name" value="WD_REPEATS_2"/>
    <property type="match status" value="1"/>
</dbReference>
<proteinExistence type="predicted"/>
<evidence type="ECO:0000259" key="3">
    <source>
        <dbReference type="Pfam" id="PF20703"/>
    </source>
</evidence>
<dbReference type="EMBL" id="CP059399">
    <property type="protein sequence ID" value="QLY32275.1"/>
    <property type="molecule type" value="Genomic_DNA"/>
</dbReference>
<feature type="repeat" description="WD" evidence="1">
    <location>
        <begin position="708"/>
        <end position="739"/>
    </location>
</feature>
<keyword evidence="4" id="KW-0645">Protease</keyword>
<dbReference type="InterPro" id="IPR001680">
    <property type="entry name" value="WD40_rpt"/>
</dbReference>
<feature type="domain" description="Novel STAND NTPase 1" evidence="3">
    <location>
        <begin position="290"/>
        <end position="573"/>
    </location>
</feature>